<keyword evidence="4 18" id="KW-0328">Glycosyltransferase</keyword>
<dbReference type="GO" id="GO:0006302">
    <property type="term" value="P:double-strand break repair"/>
    <property type="evidence" value="ECO:0007669"/>
    <property type="project" value="TreeGrafter"/>
</dbReference>
<dbReference type="SUPFAM" id="SSF142921">
    <property type="entry name" value="WGR domain-like"/>
    <property type="match status" value="1"/>
</dbReference>
<dbReference type="InterPro" id="IPR004102">
    <property type="entry name" value="Poly(ADP-ribose)pol_reg_dom"/>
</dbReference>
<evidence type="ECO:0000256" key="17">
    <source>
        <dbReference type="ARBA" id="ARBA00071874"/>
    </source>
</evidence>
<accession>A0A8B7NZ31</accession>
<dbReference type="KEGG" id="hazt:108675445"/>
<keyword evidence="23" id="KW-1185">Reference proteome</keyword>
<dbReference type="InterPro" id="IPR012317">
    <property type="entry name" value="Poly(ADP-ribose)pol_cat_dom"/>
</dbReference>
<comment type="catalytic activity">
    <reaction evidence="16">
        <text>NAD(+) + (ADP-D-ribosyl)n-acceptor = nicotinamide + (ADP-D-ribosyl)n+1-acceptor + H(+).</text>
        <dbReference type="EC" id="2.4.2.30"/>
    </reaction>
</comment>
<reference evidence="24" key="1">
    <citation type="submission" date="2025-08" db="UniProtKB">
        <authorList>
            <consortium name="RefSeq"/>
        </authorList>
    </citation>
    <scope>IDENTIFICATION</scope>
    <source>
        <tissue evidence="24">Whole organism</tissue>
    </source>
</reference>
<dbReference type="AlphaFoldDB" id="A0A8B7NZ31"/>
<keyword evidence="10" id="KW-0863">Zinc-finger</keyword>
<dbReference type="GO" id="GO:1990404">
    <property type="term" value="F:NAD+-protein mono-ADP-ribosyltransferase activity"/>
    <property type="evidence" value="ECO:0007669"/>
    <property type="project" value="TreeGrafter"/>
</dbReference>
<evidence type="ECO:0000256" key="12">
    <source>
        <dbReference type="ARBA" id="ARBA00023027"/>
    </source>
</evidence>
<dbReference type="PANTHER" id="PTHR10459:SF60">
    <property type="entry name" value="POLY [ADP-RIBOSE] POLYMERASE 2"/>
    <property type="match status" value="1"/>
</dbReference>
<keyword evidence="14" id="KW-0539">Nucleus</keyword>
<evidence type="ECO:0000256" key="10">
    <source>
        <dbReference type="ARBA" id="ARBA00022771"/>
    </source>
</evidence>
<name>A0A8B7NZ31_HYAAZ</name>
<evidence type="ECO:0000256" key="4">
    <source>
        <dbReference type="ARBA" id="ARBA00022676"/>
    </source>
</evidence>
<keyword evidence="12 18" id="KW-0520">NAD</keyword>
<dbReference type="InterPro" id="IPR036930">
    <property type="entry name" value="WGR_dom_sf"/>
</dbReference>
<evidence type="ECO:0000313" key="23">
    <source>
        <dbReference type="Proteomes" id="UP000694843"/>
    </source>
</evidence>
<keyword evidence="5 18" id="KW-0808">Transferase</keyword>
<evidence type="ECO:0000259" key="21">
    <source>
        <dbReference type="PROSITE" id="PS51060"/>
    </source>
</evidence>
<dbReference type="Pfam" id="PF00644">
    <property type="entry name" value="PARP"/>
    <property type="match status" value="1"/>
</dbReference>
<keyword evidence="7" id="KW-0479">Metal-binding</keyword>
<evidence type="ECO:0000259" key="22">
    <source>
        <dbReference type="PROSITE" id="PS51977"/>
    </source>
</evidence>
<keyword evidence="11" id="KW-0862">Zinc</keyword>
<dbReference type="Gene3D" id="1.20.142.10">
    <property type="entry name" value="Poly(ADP-ribose) polymerase, regulatory domain"/>
    <property type="match status" value="1"/>
</dbReference>
<evidence type="ECO:0000259" key="20">
    <source>
        <dbReference type="PROSITE" id="PS51059"/>
    </source>
</evidence>
<dbReference type="GO" id="GO:0008270">
    <property type="term" value="F:zinc ion binding"/>
    <property type="evidence" value="ECO:0007669"/>
    <property type="project" value="UniProtKB-KW"/>
</dbReference>
<feature type="compositionally biased region" description="Basic and acidic residues" evidence="19">
    <location>
        <begin position="63"/>
        <end position="75"/>
    </location>
</feature>
<dbReference type="SUPFAM" id="SSF47587">
    <property type="entry name" value="Domain of poly(ADP-ribose) polymerase"/>
    <property type="match status" value="1"/>
</dbReference>
<evidence type="ECO:0000256" key="5">
    <source>
        <dbReference type="ARBA" id="ARBA00022679"/>
    </source>
</evidence>
<evidence type="ECO:0000256" key="13">
    <source>
        <dbReference type="ARBA" id="ARBA00023125"/>
    </source>
</evidence>
<dbReference type="FunFam" id="2.20.140.10:FF:000001">
    <property type="entry name" value="Poly [ADP-ribose] polymerase"/>
    <property type="match status" value="1"/>
</dbReference>
<feature type="domain" description="WGR" evidence="22">
    <location>
        <begin position="214"/>
        <end position="311"/>
    </location>
</feature>
<dbReference type="Pfam" id="PF05406">
    <property type="entry name" value="WGR"/>
    <property type="match status" value="1"/>
</dbReference>
<dbReference type="GeneID" id="108675445"/>
<evidence type="ECO:0000256" key="16">
    <source>
        <dbReference type="ARBA" id="ARBA00033987"/>
    </source>
</evidence>
<dbReference type="PROSITE" id="PS51060">
    <property type="entry name" value="PARP_ALPHA_HD"/>
    <property type="match status" value="1"/>
</dbReference>
<evidence type="ECO:0000256" key="1">
    <source>
        <dbReference type="ARBA" id="ARBA00000438"/>
    </source>
</evidence>
<evidence type="ECO:0000256" key="15">
    <source>
        <dbReference type="ARBA" id="ARBA00024347"/>
    </source>
</evidence>
<dbReference type="EC" id="2.4.2.-" evidence="18"/>
<dbReference type="OMA" id="QGENDRF"/>
<evidence type="ECO:0000256" key="9">
    <source>
        <dbReference type="ARBA" id="ARBA00022765"/>
    </source>
</evidence>
<dbReference type="InterPro" id="IPR008893">
    <property type="entry name" value="WGR_domain"/>
</dbReference>
<dbReference type="PANTHER" id="PTHR10459">
    <property type="entry name" value="DNA LIGASE"/>
    <property type="match status" value="1"/>
</dbReference>
<evidence type="ECO:0000256" key="6">
    <source>
        <dbReference type="ARBA" id="ARBA00022695"/>
    </source>
</evidence>
<dbReference type="CDD" id="cd08003">
    <property type="entry name" value="WGR_PARP2_like"/>
    <property type="match status" value="1"/>
</dbReference>
<protein>
    <recommendedName>
        <fullName evidence="17 18">Poly [ADP-ribose] polymerase</fullName>
        <shortName evidence="18">PARP</shortName>
        <ecNumber evidence="18">2.4.2.-</ecNumber>
    </recommendedName>
</protein>
<organism evidence="23 24">
    <name type="scientific">Hyalella azteca</name>
    <name type="common">Amphipod</name>
    <dbReference type="NCBI Taxonomy" id="294128"/>
    <lineage>
        <taxon>Eukaryota</taxon>
        <taxon>Metazoa</taxon>
        <taxon>Ecdysozoa</taxon>
        <taxon>Arthropoda</taxon>
        <taxon>Crustacea</taxon>
        <taxon>Multicrustacea</taxon>
        <taxon>Malacostraca</taxon>
        <taxon>Eumalacostraca</taxon>
        <taxon>Peracarida</taxon>
        <taxon>Amphipoda</taxon>
        <taxon>Senticaudata</taxon>
        <taxon>Talitrida</taxon>
        <taxon>Talitroidea</taxon>
        <taxon>Hyalellidae</taxon>
        <taxon>Hyalella</taxon>
    </lineage>
</organism>
<comment type="catalytic activity">
    <reaction evidence="1">
        <text>L-aspartyl-[protein] + NAD(+) = 4-O-(ADP-D-ribosyl)-L-aspartyl-[protein] + nicotinamide</text>
        <dbReference type="Rhea" id="RHEA:54424"/>
        <dbReference type="Rhea" id="RHEA-COMP:9867"/>
        <dbReference type="Rhea" id="RHEA-COMP:13832"/>
        <dbReference type="ChEBI" id="CHEBI:17154"/>
        <dbReference type="ChEBI" id="CHEBI:29961"/>
        <dbReference type="ChEBI" id="CHEBI:57540"/>
        <dbReference type="ChEBI" id="CHEBI:138102"/>
    </reaction>
</comment>
<dbReference type="InterPro" id="IPR050800">
    <property type="entry name" value="ARTD/PARP"/>
</dbReference>
<dbReference type="GO" id="GO:0016779">
    <property type="term" value="F:nucleotidyltransferase activity"/>
    <property type="evidence" value="ECO:0007669"/>
    <property type="project" value="UniProtKB-KW"/>
</dbReference>
<feature type="compositionally biased region" description="Basic residues" evidence="19">
    <location>
        <begin position="167"/>
        <end position="181"/>
    </location>
</feature>
<dbReference type="GO" id="GO:0070212">
    <property type="term" value="P:protein poly-ADP-ribosylation"/>
    <property type="evidence" value="ECO:0007669"/>
    <property type="project" value="TreeGrafter"/>
</dbReference>
<feature type="compositionally biased region" description="Acidic residues" evidence="19">
    <location>
        <begin position="131"/>
        <end position="141"/>
    </location>
</feature>
<dbReference type="Proteomes" id="UP000694843">
    <property type="component" value="Unplaced"/>
</dbReference>
<sequence>MGAWPHGQAGQWAKWTKRVAKLGTNSTMPKRRQNTIKNASAEGDAMLLQKNKKVKNGGNDELPADRSESNDKPESSEDNGTTEIPPKNGRPRSSRIKCGTSKISAVKPAETTARRSQRCKPTVSYVATADEKDDMESDEEDQKPAKTKALKVTKTEVDDTDDEINSKKSKAAKSAPKKKSGGSKEKAPVKSAVERKLMKKGRAAVDASCPVAATSHVLDEGNTIWDCMLNQTNIQFNNNKYYIIQLLEDDKGGVYSVWMRWGRVGAHGQNSLKPCGGDIEMAKKIFCDKFRDKTRNDWHARSEFEKVPGKYDLLHMDYSDEGSKEPEVKDEADGLKQERKPIKSELDDAVRQLVELVCDIKIMEEAVMEMKYDAVKAPLGKLTKEQIKSGYLALVEISNIVNVASGKIDNKALLAACNAFYTRIPHYFGMKVPPLIRTPSEVRQKLQLLEALGDIEAAMTFLKDAALDDGLHPADSKYKAMHCDIKPIASTDEEYQLISKYVSLNHGKTHSSYKLQVEQIFVCEKSAEQDRFMKSIGNRKLLWHGSRLSNWAGILSQGLRIAPPEAPVTGYMFGKGIYFADMCSKSANYCMASCANTTGLLTLCEVALGTSKELLQADYQADKLPSGYQSVKGVGTMAPVESNQVVMKDGVVVPLGPASSATKKGLSLLYNEYIVYNPAQVRLRYLVKVKFDFSR</sequence>
<dbReference type="FunFam" id="3.90.228.10:FF:000002">
    <property type="entry name" value="Poly [ADP-ribose] polymerase"/>
    <property type="match status" value="1"/>
</dbReference>
<dbReference type="GO" id="GO:0003950">
    <property type="term" value="F:NAD+ poly-ADP-ribosyltransferase activity"/>
    <property type="evidence" value="ECO:0007669"/>
    <property type="project" value="UniProtKB-UniRule"/>
</dbReference>
<evidence type="ECO:0000256" key="2">
    <source>
        <dbReference type="ARBA" id="ARBA00000459"/>
    </source>
</evidence>
<evidence type="ECO:0000256" key="8">
    <source>
        <dbReference type="ARBA" id="ARBA00022737"/>
    </source>
</evidence>
<evidence type="ECO:0000256" key="11">
    <source>
        <dbReference type="ARBA" id="ARBA00022833"/>
    </source>
</evidence>
<comment type="subcellular location">
    <subcellularLocation>
        <location evidence="3">Nucleus</location>
    </subcellularLocation>
</comment>
<dbReference type="PROSITE" id="PS51977">
    <property type="entry name" value="WGR"/>
    <property type="match status" value="1"/>
</dbReference>
<dbReference type="GO" id="GO:0005730">
    <property type="term" value="C:nucleolus"/>
    <property type="evidence" value="ECO:0007669"/>
    <property type="project" value="TreeGrafter"/>
</dbReference>
<comment type="catalytic activity">
    <reaction evidence="2">
        <text>L-glutamyl-[protein] + NAD(+) = 5-O-(ADP-D-ribosyl)-L-glutamyl-[protein] + nicotinamide</text>
        <dbReference type="Rhea" id="RHEA:58224"/>
        <dbReference type="Rhea" id="RHEA-COMP:10208"/>
        <dbReference type="Rhea" id="RHEA-COMP:15089"/>
        <dbReference type="ChEBI" id="CHEBI:17154"/>
        <dbReference type="ChEBI" id="CHEBI:29973"/>
        <dbReference type="ChEBI" id="CHEBI:57540"/>
        <dbReference type="ChEBI" id="CHEBI:142540"/>
    </reaction>
</comment>
<keyword evidence="9" id="KW-0013">ADP-ribosylation</keyword>
<feature type="compositionally biased region" description="Basic and acidic residues" evidence="19">
    <location>
        <begin position="182"/>
        <end position="192"/>
    </location>
</feature>
<dbReference type="FunFam" id="1.20.142.10:FF:000001">
    <property type="entry name" value="Poly [ADP-ribose] polymerase"/>
    <property type="match status" value="1"/>
</dbReference>
<comment type="similarity">
    <text evidence="15">Belongs to the ARTD/PARP family.</text>
</comment>
<dbReference type="Pfam" id="PF02877">
    <property type="entry name" value="PARP_reg"/>
    <property type="match status" value="1"/>
</dbReference>
<keyword evidence="13" id="KW-0238">DNA-binding</keyword>
<proteinExistence type="inferred from homology"/>
<evidence type="ECO:0000256" key="18">
    <source>
        <dbReference type="RuleBase" id="RU362114"/>
    </source>
</evidence>
<dbReference type="OrthoDB" id="429950at2759"/>
<feature type="domain" description="PARP catalytic" evidence="20">
    <location>
        <begin position="472"/>
        <end position="695"/>
    </location>
</feature>
<evidence type="ECO:0000256" key="14">
    <source>
        <dbReference type="ARBA" id="ARBA00023242"/>
    </source>
</evidence>
<feature type="region of interest" description="Disordered" evidence="19">
    <location>
        <begin position="22"/>
        <end position="192"/>
    </location>
</feature>
<evidence type="ECO:0000256" key="3">
    <source>
        <dbReference type="ARBA" id="ARBA00004123"/>
    </source>
</evidence>
<evidence type="ECO:0000256" key="7">
    <source>
        <dbReference type="ARBA" id="ARBA00022723"/>
    </source>
</evidence>
<dbReference type="PROSITE" id="PS51059">
    <property type="entry name" value="PARP_CATALYTIC"/>
    <property type="match status" value="1"/>
</dbReference>
<dbReference type="RefSeq" id="XP_018018955.1">
    <property type="nucleotide sequence ID" value="XM_018163466.2"/>
</dbReference>
<dbReference type="GO" id="GO:0003677">
    <property type="term" value="F:DNA binding"/>
    <property type="evidence" value="ECO:0007669"/>
    <property type="project" value="UniProtKB-KW"/>
</dbReference>
<gene>
    <name evidence="24" type="primary">LOC108675445</name>
</gene>
<dbReference type="Gene3D" id="3.90.228.10">
    <property type="match status" value="1"/>
</dbReference>
<feature type="domain" description="PARP alpha-helical" evidence="21">
    <location>
        <begin position="343"/>
        <end position="463"/>
    </location>
</feature>
<keyword evidence="8" id="KW-0677">Repeat</keyword>
<keyword evidence="6" id="KW-0548">Nucleotidyltransferase</keyword>
<dbReference type="SMART" id="SM00773">
    <property type="entry name" value="WGR"/>
    <property type="match status" value="1"/>
</dbReference>
<dbReference type="Gene3D" id="2.20.140.10">
    <property type="entry name" value="WGR domain"/>
    <property type="match status" value="1"/>
</dbReference>
<dbReference type="SUPFAM" id="SSF56399">
    <property type="entry name" value="ADP-ribosylation"/>
    <property type="match status" value="1"/>
</dbReference>
<dbReference type="CDD" id="cd01437">
    <property type="entry name" value="parp_like"/>
    <property type="match status" value="1"/>
</dbReference>
<evidence type="ECO:0000313" key="24">
    <source>
        <dbReference type="RefSeq" id="XP_018018955.1"/>
    </source>
</evidence>
<dbReference type="InterPro" id="IPR036616">
    <property type="entry name" value="Poly(ADP-ribose)pol_reg_dom_sf"/>
</dbReference>
<evidence type="ECO:0000256" key="19">
    <source>
        <dbReference type="SAM" id="MobiDB-lite"/>
    </source>
</evidence>